<dbReference type="GO" id="GO:0016020">
    <property type="term" value="C:membrane"/>
    <property type="evidence" value="ECO:0007669"/>
    <property type="project" value="InterPro"/>
</dbReference>
<dbReference type="SMART" id="SM00382">
    <property type="entry name" value="AAA"/>
    <property type="match status" value="1"/>
</dbReference>
<evidence type="ECO:0000256" key="1">
    <source>
        <dbReference type="ARBA" id="ARBA00022448"/>
    </source>
</evidence>
<evidence type="ECO:0000256" key="4">
    <source>
        <dbReference type="ARBA" id="ARBA00022741"/>
    </source>
</evidence>
<dbReference type="RefSeq" id="WP_038090365.1">
    <property type="nucleotide sequence ID" value="NZ_JQSG02000003.1"/>
</dbReference>
<accession>A0A1A6C487</accession>
<dbReference type="OrthoDB" id="9802264at2"/>
<dbReference type="InterPro" id="IPR003439">
    <property type="entry name" value="ABC_transporter-like_ATP-bd"/>
</dbReference>
<dbReference type="STRING" id="160660.BJI67_01335"/>
<keyword evidence="7" id="KW-0406">Ion transport</keyword>
<dbReference type="GO" id="GO:0015697">
    <property type="term" value="P:quaternary ammonium group transport"/>
    <property type="evidence" value="ECO:0007669"/>
    <property type="project" value="UniProtKB-ARBA"/>
</dbReference>
<dbReference type="PANTHER" id="PTHR42781">
    <property type="entry name" value="SPERMIDINE/PUTRESCINE IMPORT ATP-BINDING PROTEIN POTA"/>
    <property type="match status" value="1"/>
</dbReference>
<dbReference type="InterPro" id="IPR027417">
    <property type="entry name" value="P-loop_NTPase"/>
</dbReference>
<dbReference type="Pfam" id="PF00005">
    <property type="entry name" value="ABC_tran"/>
    <property type="match status" value="1"/>
</dbReference>
<keyword evidence="3" id="KW-0410">Iron transport</keyword>
<dbReference type="GO" id="GO:0015408">
    <property type="term" value="F:ABC-type ferric iron transporter activity"/>
    <property type="evidence" value="ECO:0007669"/>
    <property type="project" value="InterPro"/>
</dbReference>
<dbReference type="SUPFAM" id="SSF52540">
    <property type="entry name" value="P-loop containing nucleoside triphosphate hydrolases"/>
    <property type="match status" value="1"/>
</dbReference>
<dbReference type="EMBL" id="JQSG02000003">
    <property type="protein sequence ID" value="OBS09355.1"/>
    <property type="molecule type" value="Genomic_DNA"/>
</dbReference>
<dbReference type="InterPro" id="IPR015853">
    <property type="entry name" value="ABC_transpr_FbpC"/>
</dbReference>
<keyword evidence="1" id="KW-0813">Transport</keyword>
<evidence type="ECO:0000259" key="9">
    <source>
        <dbReference type="PROSITE" id="PS50893"/>
    </source>
</evidence>
<evidence type="ECO:0000256" key="6">
    <source>
        <dbReference type="ARBA" id="ARBA00023004"/>
    </source>
</evidence>
<evidence type="ECO:0000313" key="11">
    <source>
        <dbReference type="Proteomes" id="UP000029273"/>
    </source>
</evidence>
<name>A0A1A6C487_9GAMM</name>
<dbReference type="CDD" id="cd03259">
    <property type="entry name" value="ABC_Carb_Solutes_like"/>
    <property type="match status" value="1"/>
</dbReference>
<dbReference type="FunFam" id="3.40.50.300:FF:000425">
    <property type="entry name" value="Probable ABC transporter, ATP-binding subunit"/>
    <property type="match status" value="1"/>
</dbReference>
<keyword evidence="2" id="KW-1003">Cell membrane</keyword>
<dbReference type="GO" id="GO:0005524">
    <property type="term" value="F:ATP binding"/>
    <property type="evidence" value="ECO:0007669"/>
    <property type="project" value="UniProtKB-KW"/>
</dbReference>
<dbReference type="InterPro" id="IPR003593">
    <property type="entry name" value="AAA+_ATPase"/>
</dbReference>
<dbReference type="GO" id="GO:0016887">
    <property type="term" value="F:ATP hydrolysis activity"/>
    <property type="evidence" value="ECO:0007669"/>
    <property type="project" value="InterPro"/>
</dbReference>
<sequence>MNASVKIEGLSKSLGGHAVLHDVNLDMAPGEFVVLIGASGSGKTTLLRLVGGLERADAGRIEIDGNCVDAPAERRFVAPERRGLGMVFQEYALWPHLSCQENVTAAIPRGEKRREERARELLESVGVAHAAGKRPHQLSGGQQQRVGLARALAVRPRLLLLDEPLSSLDVDTRDQLRMEIRRVVREAGVAALFVSHDPADAWRLADRVAVLEGGRLVQFDTPEALYRAPATPGVARFTGAQGGFEGDLRGPGIVLAGVDVAAHHRQSGLNGHGALYVRPQGVRANGAADGLPAECLHAVFEAGRYRVYWRVPGVDQPLVSLEDAPPPAQARLRIEPEQAFIFAPAPSRQTTD</sequence>
<reference evidence="10 11" key="1">
    <citation type="journal article" date="2014" name="Genome Announc.">
        <title>Draft Genome Sequence of the Iron-Oxidizing, Acidophilic, and Halotolerant 'Thiobacillus prosperus' Type Strain DSM 5130.</title>
        <authorList>
            <person name="Ossandon F.J."/>
            <person name="Cardenas J.P."/>
            <person name="Corbett M."/>
            <person name="Quatrini R."/>
            <person name="Holmes D.S."/>
            <person name="Watkin E."/>
        </authorList>
    </citation>
    <scope>NUCLEOTIDE SEQUENCE [LARGE SCALE GENOMIC DNA]</scope>
    <source>
        <strain evidence="10 11">DSM 5130</strain>
    </source>
</reference>
<dbReference type="PROSITE" id="PS00211">
    <property type="entry name" value="ABC_TRANSPORTER_1"/>
    <property type="match status" value="1"/>
</dbReference>
<protein>
    <submittedName>
        <fullName evidence="10">Ferric iron ABC transporter, ATP-binding protein</fullName>
    </submittedName>
</protein>
<evidence type="ECO:0000256" key="2">
    <source>
        <dbReference type="ARBA" id="ARBA00022475"/>
    </source>
</evidence>
<keyword evidence="5 10" id="KW-0067">ATP-binding</keyword>
<keyword evidence="11" id="KW-1185">Reference proteome</keyword>
<keyword evidence="4" id="KW-0547">Nucleotide-binding</keyword>
<keyword evidence="8" id="KW-0472">Membrane</keyword>
<gene>
    <name evidence="10" type="ORF">Thpro_021683</name>
</gene>
<evidence type="ECO:0000256" key="7">
    <source>
        <dbReference type="ARBA" id="ARBA00023065"/>
    </source>
</evidence>
<evidence type="ECO:0000256" key="5">
    <source>
        <dbReference type="ARBA" id="ARBA00022840"/>
    </source>
</evidence>
<organism evidence="10 11">
    <name type="scientific">Acidihalobacter prosperus</name>
    <dbReference type="NCBI Taxonomy" id="160660"/>
    <lineage>
        <taxon>Bacteria</taxon>
        <taxon>Pseudomonadati</taxon>
        <taxon>Pseudomonadota</taxon>
        <taxon>Gammaproteobacteria</taxon>
        <taxon>Chromatiales</taxon>
        <taxon>Ectothiorhodospiraceae</taxon>
        <taxon>Acidihalobacter</taxon>
    </lineage>
</organism>
<dbReference type="AlphaFoldDB" id="A0A1A6C487"/>
<dbReference type="Proteomes" id="UP000029273">
    <property type="component" value="Unassembled WGS sequence"/>
</dbReference>
<dbReference type="Gene3D" id="3.40.50.300">
    <property type="entry name" value="P-loop containing nucleotide triphosphate hydrolases"/>
    <property type="match status" value="1"/>
</dbReference>
<evidence type="ECO:0000256" key="8">
    <source>
        <dbReference type="ARBA" id="ARBA00023136"/>
    </source>
</evidence>
<keyword evidence="6" id="KW-0408">Iron</keyword>
<dbReference type="PROSITE" id="PS50893">
    <property type="entry name" value="ABC_TRANSPORTER_2"/>
    <property type="match status" value="1"/>
</dbReference>
<evidence type="ECO:0000256" key="3">
    <source>
        <dbReference type="ARBA" id="ARBA00022496"/>
    </source>
</evidence>
<comment type="caution">
    <text evidence="10">The sequence shown here is derived from an EMBL/GenBank/DDBJ whole genome shotgun (WGS) entry which is preliminary data.</text>
</comment>
<proteinExistence type="predicted"/>
<dbReference type="InterPro" id="IPR017871">
    <property type="entry name" value="ABC_transporter-like_CS"/>
</dbReference>
<dbReference type="PANTHER" id="PTHR42781:SF4">
    <property type="entry name" value="SPERMIDINE_PUTRESCINE IMPORT ATP-BINDING PROTEIN POTA"/>
    <property type="match status" value="1"/>
</dbReference>
<feature type="domain" description="ABC transporter" evidence="9">
    <location>
        <begin position="5"/>
        <end position="238"/>
    </location>
</feature>
<evidence type="ECO:0000313" key="10">
    <source>
        <dbReference type="EMBL" id="OBS09355.1"/>
    </source>
</evidence>
<dbReference type="InterPro" id="IPR050093">
    <property type="entry name" value="ABC_SmlMolc_Importer"/>
</dbReference>